<name>A0A507QV27_MONPU</name>
<feature type="compositionally biased region" description="Pro residues" evidence="3">
    <location>
        <begin position="11"/>
        <end position="24"/>
    </location>
</feature>
<accession>A0A507QV27</accession>
<gene>
    <name evidence="6" type="ORF">MPDQ_006326</name>
</gene>
<dbReference type="InterPro" id="IPR003703">
    <property type="entry name" value="Acyl_CoA_thio"/>
</dbReference>
<feature type="domain" description="Acyl-CoA thioesterase-like N-terminal HotDog" evidence="4">
    <location>
        <begin position="64"/>
        <end position="142"/>
    </location>
</feature>
<dbReference type="PANTHER" id="PTHR11066:SF64">
    <property type="entry name" value="ACYL-COA THIOESTERASE (AFU_ORTHOLOGUE AFUA_1G12060)"/>
    <property type="match status" value="1"/>
</dbReference>
<dbReference type="PANTHER" id="PTHR11066">
    <property type="entry name" value="ACYL-COA THIOESTERASE"/>
    <property type="match status" value="1"/>
</dbReference>
<dbReference type="AlphaFoldDB" id="A0A507QV27"/>
<dbReference type="OrthoDB" id="68328at2759"/>
<keyword evidence="2" id="KW-0378">Hydrolase</keyword>
<dbReference type="STRING" id="5098.A0A507QV27"/>
<organism evidence="6 7">
    <name type="scientific">Monascus purpureus</name>
    <name type="common">Red mold</name>
    <name type="synonym">Monascus anka</name>
    <dbReference type="NCBI Taxonomy" id="5098"/>
    <lineage>
        <taxon>Eukaryota</taxon>
        <taxon>Fungi</taxon>
        <taxon>Dikarya</taxon>
        <taxon>Ascomycota</taxon>
        <taxon>Pezizomycotina</taxon>
        <taxon>Eurotiomycetes</taxon>
        <taxon>Eurotiomycetidae</taxon>
        <taxon>Eurotiales</taxon>
        <taxon>Aspergillaceae</taxon>
        <taxon>Monascus</taxon>
    </lineage>
</organism>
<evidence type="ECO:0000259" key="4">
    <source>
        <dbReference type="Pfam" id="PF13622"/>
    </source>
</evidence>
<dbReference type="SUPFAM" id="SSF54637">
    <property type="entry name" value="Thioesterase/thiol ester dehydrase-isomerase"/>
    <property type="match status" value="2"/>
</dbReference>
<evidence type="ECO:0000256" key="3">
    <source>
        <dbReference type="SAM" id="MobiDB-lite"/>
    </source>
</evidence>
<dbReference type="Gene3D" id="2.40.160.210">
    <property type="entry name" value="Acyl-CoA thioesterase, double hotdog domain"/>
    <property type="match status" value="1"/>
</dbReference>
<sequence>MDSSAANSNGPPTPGGRIEPPPPPLSFVNLMALERLDDPNNRPDGDNEKIEKFRSLATPYTPVTGPRVFGGHIYAQSAYAASKTVKRGFVIHNISGSFIRQGRNYTPFAYTVRHIRDGRNYCVRAVDARQKGKICFSCICSFKRAERQTPFRHQPAPAQETYRAILDRKRPEDHPLSPCIDVDWWMQQVEEGSVSEQIFPGLYARKADMKGYNETDDVKKNPEKYRQLMIYCLRGSPDESAAVSADNTGLKEKDKSGEYDNLYACAHLYASDKNSLFLAARALGHQTYSAMASLSLTVIFHEHGEALRMIDWDAESQQKDEPSSRKWFIQEAWTPRSGDNRVVHESRLWSPDGTLLATTLQDGQLRLHEREGKL</sequence>
<evidence type="ECO:0000313" key="7">
    <source>
        <dbReference type="Proteomes" id="UP000319663"/>
    </source>
</evidence>
<dbReference type="Proteomes" id="UP000319663">
    <property type="component" value="Unassembled WGS sequence"/>
</dbReference>
<comment type="caution">
    <text evidence="6">The sequence shown here is derived from an EMBL/GenBank/DDBJ whole genome shotgun (WGS) entry which is preliminary data.</text>
</comment>
<dbReference type="GO" id="GO:0009062">
    <property type="term" value="P:fatty acid catabolic process"/>
    <property type="evidence" value="ECO:0007669"/>
    <property type="project" value="TreeGrafter"/>
</dbReference>
<comment type="similarity">
    <text evidence="1">Belongs to the C/M/P thioester hydrolase family.</text>
</comment>
<dbReference type="GO" id="GO:0005782">
    <property type="term" value="C:peroxisomal matrix"/>
    <property type="evidence" value="ECO:0007669"/>
    <property type="project" value="UniProtKB-SubCell"/>
</dbReference>
<reference evidence="6 7" key="1">
    <citation type="submission" date="2019-06" db="EMBL/GenBank/DDBJ databases">
        <title>Wine fermentation using esterase from Monascus purpureus.</title>
        <authorList>
            <person name="Geng C."/>
            <person name="Zhang Y."/>
        </authorList>
    </citation>
    <scope>NUCLEOTIDE SEQUENCE [LARGE SCALE GENOMIC DNA]</scope>
    <source>
        <strain evidence="6">HQ1</strain>
    </source>
</reference>
<dbReference type="EMBL" id="VIFY01000053">
    <property type="protein sequence ID" value="TQB72989.1"/>
    <property type="molecule type" value="Genomic_DNA"/>
</dbReference>
<dbReference type="CDD" id="cd03444">
    <property type="entry name" value="Thioesterase_II_repeat1"/>
    <property type="match status" value="1"/>
</dbReference>
<feature type="region of interest" description="Disordered" evidence="3">
    <location>
        <begin position="1"/>
        <end position="24"/>
    </location>
</feature>
<keyword evidence="7" id="KW-1185">Reference proteome</keyword>
<dbReference type="CDD" id="cd03445">
    <property type="entry name" value="Thioesterase_II_repeat2"/>
    <property type="match status" value="1"/>
</dbReference>
<dbReference type="Pfam" id="PF20789">
    <property type="entry name" value="4HBT_3C"/>
    <property type="match status" value="1"/>
</dbReference>
<dbReference type="GO" id="GO:0047617">
    <property type="term" value="F:fatty acyl-CoA hydrolase activity"/>
    <property type="evidence" value="ECO:0007669"/>
    <property type="project" value="InterPro"/>
</dbReference>
<evidence type="ECO:0008006" key="8">
    <source>
        <dbReference type="Google" id="ProtNLM"/>
    </source>
</evidence>
<evidence type="ECO:0000313" key="6">
    <source>
        <dbReference type="EMBL" id="TQB72989.1"/>
    </source>
</evidence>
<evidence type="ECO:0000259" key="5">
    <source>
        <dbReference type="Pfam" id="PF20789"/>
    </source>
</evidence>
<evidence type="ECO:0000256" key="1">
    <source>
        <dbReference type="ARBA" id="ARBA00006538"/>
    </source>
</evidence>
<protein>
    <recommendedName>
        <fullName evidence="8">Acyl-CoA thioesterase 8</fullName>
    </recommendedName>
</protein>
<dbReference type="InterPro" id="IPR029069">
    <property type="entry name" value="HotDog_dom_sf"/>
</dbReference>
<feature type="domain" description="Acyl-CoA thioesterase-like C-terminal" evidence="5">
    <location>
        <begin position="264"/>
        <end position="362"/>
    </location>
</feature>
<dbReference type="GO" id="GO:0006637">
    <property type="term" value="P:acyl-CoA metabolic process"/>
    <property type="evidence" value="ECO:0007669"/>
    <property type="project" value="InterPro"/>
</dbReference>
<dbReference type="Pfam" id="PF13622">
    <property type="entry name" value="4HBT_3"/>
    <property type="match status" value="1"/>
</dbReference>
<evidence type="ECO:0000256" key="2">
    <source>
        <dbReference type="ARBA" id="ARBA00022801"/>
    </source>
</evidence>
<dbReference type="InterPro" id="IPR049450">
    <property type="entry name" value="ACOT8-like_C"/>
</dbReference>
<dbReference type="InterPro" id="IPR049449">
    <property type="entry name" value="TesB_ACOT8-like_N"/>
</dbReference>
<dbReference type="InterPro" id="IPR042171">
    <property type="entry name" value="Acyl-CoA_hotdog"/>
</dbReference>
<proteinExistence type="inferred from homology"/>